<dbReference type="SUPFAM" id="SSF89124">
    <property type="entry name" value="Nop domain"/>
    <property type="match status" value="1"/>
</dbReference>
<feature type="compositionally biased region" description="Polar residues" evidence="9">
    <location>
        <begin position="477"/>
        <end position="490"/>
    </location>
</feature>
<proteinExistence type="inferred from homology"/>
<dbReference type="InterPro" id="IPR002687">
    <property type="entry name" value="Nop_dom"/>
</dbReference>
<dbReference type="PANTHER" id="PTHR13904">
    <property type="entry name" value="PRE-MRNA SPLICING FACTOR PRP31"/>
    <property type="match status" value="1"/>
</dbReference>
<keyword evidence="6" id="KW-0508">mRNA splicing</keyword>
<dbReference type="EMBL" id="KV454015">
    <property type="protein sequence ID" value="ODV94902.1"/>
    <property type="molecule type" value="Genomic_DNA"/>
</dbReference>
<feature type="domain" description="Nop" evidence="10">
    <location>
        <begin position="205"/>
        <end position="322"/>
    </location>
</feature>
<dbReference type="Proteomes" id="UP000094236">
    <property type="component" value="Unassembled WGS sequence"/>
</dbReference>
<dbReference type="InterPro" id="IPR019175">
    <property type="entry name" value="Prp31_C"/>
</dbReference>
<accession>A0A1E4TT23</accession>
<dbReference type="InterPro" id="IPR012976">
    <property type="entry name" value="NOSIC"/>
</dbReference>
<keyword evidence="8" id="KW-0687">Ribonucleoprotein</keyword>
<keyword evidence="4" id="KW-0747">Spliceosome</keyword>
<evidence type="ECO:0000256" key="5">
    <source>
        <dbReference type="ARBA" id="ARBA00022884"/>
    </source>
</evidence>
<evidence type="ECO:0000256" key="3">
    <source>
        <dbReference type="ARBA" id="ARBA00022664"/>
    </source>
</evidence>
<keyword evidence="3" id="KW-0507">mRNA processing</keyword>
<dbReference type="InterPro" id="IPR036070">
    <property type="entry name" value="Nop_dom_sf"/>
</dbReference>
<dbReference type="Gene3D" id="1.10.246.90">
    <property type="entry name" value="Nop domain"/>
    <property type="match status" value="1"/>
</dbReference>
<name>A0A1E4TT23_PACTA</name>
<dbReference type="PANTHER" id="PTHR13904:SF0">
    <property type="entry name" value="U4_U6 SMALL NUCLEAR RIBONUCLEOPROTEIN PRP31"/>
    <property type="match status" value="1"/>
</dbReference>
<keyword evidence="12" id="KW-1185">Reference proteome</keyword>
<sequence length="490" mass="54863">MKDINGDDLSANLKNFISQGKEFTTLDLISRVDLTTLKDIHKLSKVSKIIKPVLEKISYLQETEETSIDDQLEYDFLIKINDYSPEIQAEISLIHNFIKIRYTPRFPELSSLITNPVDYAKTVKLLGNNLDINLKKHEDQLKSFLTSEKILVVTMSASLQEQQNLHLSLSEEELETIINACDLLLWLDASKTKITNYVSSRLSKFAPNLTSLVGAHISAQLMSAVGGLANLSSTPSCNIPAIGNKRQVGIGFGQVGIRLQGILYYHELIQQIPDDYRKQALRMLSGKIVLAARIDLSKSHRDGNLGVQYKDEILTKLEKLQIPPENNGVKPLPIPIDKKSKKRSGKRFTKFKKQFEMSDLQKAQNRMAFGAKEEVIYDAFGQEIGMGMAGKSSGTGVRAVTASTANKAKMSKSMANRLANNSHNGTGLIENNDDTLFFANPDAKQLEASNNNENSSRWFTDKHRLENLKRAHDSESDTYSNSNSLKRLKR</sequence>
<dbReference type="OrthoDB" id="4771285at2759"/>
<dbReference type="Gene3D" id="1.10.287.4070">
    <property type="match status" value="1"/>
</dbReference>
<dbReference type="GO" id="GO:0000244">
    <property type="term" value="P:spliceosomal tri-snRNP complex assembly"/>
    <property type="evidence" value="ECO:0007669"/>
    <property type="project" value="InterPro"/>
</dbReference>
<dbReference type="STRING" id="669874.A0A1E4TT23"/>
<dbReference type="GO" id="GO:0046540">
    <property type="term" value="C:U4/U6 x U5 tri-snRNP complex"/>
    <property type="evidence" value="ECO:0007669"/>
    <property type="project" value="InterPro"/>
</dbReference>
<evidence type="ECO:0000313" key="12">
    <source>
        <dbReference type="Proteomes" id="UP000094236"/>
    </source>
</evidence>
<keyword evidence="5" id="KW-0694">RNA-binding</keyword>
<organism evidence="11 12">
    <name type="scientific">Pachysolen tannophilus NRRL Y-2460</name>
    <dbReference type="NCBI Taxonomy" id="669874"/>
    <lineage>
        <taxon>Eukaryota</taxon>
        <taxon>Fungi</taxon>
        <taxon>Dikarya</taxon>
        <taxon>Ascomycota</taxon>
        <taxon>Saccharomycotina</taxon>
        <taxon>Pichiomycetes</taxon>
        <taxon>Pachysolenaceae</taxon>
        <taxon>Pachysolen</taxon>
    </lineage>
</organism>
<dbReference type="GO" id="GO:0003723">
    <property type="term" value="F:RNA binding"/>
    <property type="evidence" value="ECO:0007669"/>
    <property type="project" value="UniProtKB-KW"/>
</dbReference>
<comment type="subcellular location">
    <subcellularLocation>
        <location evidence="1">Nucleus</location>
    </subcellularLocation>
</comment>
<dbReference type="FunFam" id="1.10.246.90:FF:000002">
    <property type="entry name" value="U4/U6 small nuclear ribonucleoprotein Prp31"/>
    <property type="match status" value="1"/>
</dbReference>
<evidence type="ECO:0000256" key="1">
    <source>
        <dbReference type="ARBA" id="ARBA00004123"/>
    </source>
</evidence>
<evidence type="ECO:0000256" key="4">
    <source>
        <dbReference type="ARBA" id="ARBA00022728"/>
    </source>
</evidence>
<evidence type="ECO:0000259" key="10">
    <source>
        <dbReference type="PROSITE" id="PS51358"/>
    </source>
</evidence>
<dbReference type="GO" id="GO:0005687">
    <property type="term" value="C:U4 snRNP"/>
    <property type="evidence" value="ECO:0007669"/>
    <property type="project" value="TreeGrafter"/>
</dbReference>
<feature type="region of interest" description="Disordered" evidence="9">
    <location>
        <begin position="469"/>
        <end position="490"/>
    </location>
</feature>
<evidence type="ECO:0000256" key="9">
    <source>
        <dbReference type="SAM" id="MobiDB-lite"/>
    </source>
</evidence>
<dbReference type="PROSITE" id="PS51358">
    <property type="entry name" value="NOP"/>
    <property type="match status" value="1"/>
</dbReference>
<dbReference type="Pfam" id="PF01798">
    <property type="entry name" value="Nop"/>
    <property type="match status" value="1"/>
</dbReference>
<gene>
    <name evidence="11" type="ORF">PACTADRAFT_50751</name>
</gene>
<dbReference type="Pfam" id="PF09785">
    <property type="entry name" value="Prp31_C"/>
    <property type="match status" value="1"/>
</dbReference>
<comment type="similarity">
    <text evidence="2">Belongs to the PRP31 family.</text>
</comment>
<protein>
    <recommendedName>
        <fullName evidence="10">Nop domain-containing protein</fullName>
    </recommendedName>
</protein>
<dbReference type="SMART" id="SM00931">
    <property type="entry name" value="NOSIC"/>
    <property type="match status" value="1"/>
</dbReference>
<dbReference type="AlphaFoldDB" id="A0A1E4TT23"/>
<evidence type="ECO:0000313" key="11">
    <source>
        <dbReference type="EMBL" id="ODV94902.1"/>
    </source>
</evidence>
<evidence type="ECO:0000256" key="2">
    <source>
        <dbReference type="ARBA" id="ARBA00005572"/>
    </source>
</evidence>
<reference evidence="12" key="1">
    <citation type="submission" date="2016-05" db="EMBL/GenBank/DDBJ databases">
        <title>Comparative genomics of biotechnologically important yeasts.</title>
        <authorList>
            <consortium name="DOE Joint Genome Institute"/>
            <person name="Riley R."/>
            <person name="Haridas S."/>
            <person name="Wolfe K.H."/>
            <person name="Lopes M.R."/>
            <person name="Hittinger C.T."/>
            <person name="Goker M."/>
            <person name="Salamov A."/>
            <person name="Wisecaver J."/>
            <person name="Long T.M."/>
            <person name="Aerts A.L."/>
            <person name="Barry K."/>
            <person name="Choi C."/>
            <person name="Clum A."/>
            <person name="Coughlan A.Y."/>
            <person name="Deshpande S."/>
            <person name="Douglass A.P."/>
            <person name="Hanson S.J."/>
            <person name="Klenk H.-P."/>
            <person name="Labutti K."/>
            <person name="Lapidus A."/>
            <person name="Lindquist E."/>
            <person name="Lipzen A."/>
            <person name="Meier-Kolthoff J.P."/>
            <person name="Ohm R.A."/>
            <person name="Otillar R.P."/>
            <person name="Pangilinan J."/>
            <person name="Peng Y."/>
            <person name="Rokas A."/>
            <person name="Rosa C.A."/>
            <person name="Scheuner C."/>
            <person name="Sibirny A.A."/>
            <person name="Slot J.C."/>
            <person name="Stielow J.B."/>
            <person name="Sun H."/>
            <person name="Kurtzman C.P."/>
            <person name="Blackwell M."/>
            <person name="Grigoriev I.V."/>
            <person name="Jeffries T.W."/>
        </authorList>
    </citation>
    <scope>NUCLEOTIDE SEQUENCE [LARGE SCALE GENOMIC DNA]</scope>
    <source>
        <strain evidence="12">NRRL Y-2460</strain>
    </source>
</reference>
<dbReference type="InterPro" id="IPR027105">
    <property type="entry name" value="Prp31"/>
</dbReference>
<keyword evidence="7" id="KW-0539">Nucleus</keyword>
<evidence type="ECO:0000256" key="6">
    <source>
        <dbReference type="ARBA" id="ARBA00023187"/>
    </source>
</evidence>
<evidence type="ECO:0000256" key="8">
    <source>
        <dbReference type="ARBA" id="ARBA00023274"/>
    </source>
</evidence>
<dbReference type="InterPro" id="IPR042239">
    <property type="entry name" value="Nop_C"/>
</dbReference>
<evidence type="ECO:0000256" key="7">
    <source>
        <dbReference type="ARBA" id="ARBA00023242"/>
    </source>
</evidence>
<dbReference type="GO" id="GO:0071011">
    <property type="term" value="C:precatalytic spliceosome"/>
    <property type="evidence" value="ECO:0007669"/>
    <property type="project" value="TreeGrafter"/>
</dbReference>